<reference evidence="2 3" key="1">
    <citation type="submission" date="2023-09" db="EMBL/GenBank/DDBJ databases">
        <title>Nesidiocoris tenuis whole genome shotgun sequence.</title>
        <authorList>
            <person name="Shibata T."/>
            <person name="Shimoda M."/>
            <person name="Kobayashi T."/>
            <person name="Uehara T."/>
        </authorList>
    </citation>
    <scope>NUCLEOTIDE SEQUENCE [LARGE SCALE GENOMIC DNA]</scope>
    <source>
        <strain evidence="2 3">Japan</strain>
    </source>
</reference>
<evidence type="ECO:0000313" key="2">
    <source>
        <dbReference type="EMBL" id="BES89680.1"/>
    </source>
</evidence>
<evidence type="ECO:0000313" key="3">
    <source>
        <dbReference type="Proteomes" id="UP001307889"/>
    </source>
</evidence>
<feature type="region of interest" description="Disordered" evidence="1">
    <location>
        <begin position="87"/>
        <end position="138"/>
    </location>
</feature>
<dbReference type="EMBL" id="AP028909">
    <property type="protein sequence ID" value="BES89680.1"/>
    <property type="molecule type" value="Genomic_DNA"/>
</dbReference>
<name>A0ABN7ABI4_9HEMI</name>
<protein>
    <submittedName>
        <fullName evidence="2">Uncharacterized protein</fullName>
    </submittedName>
</protein>
<feature type="region of interest" description="Disordered" evidence="1">
    <location>
        <begin position="1"/>
        <end position="50"/>
    </location>
</feature>
<gene>
    <name evidence="2" type="ORF">NTJ_02487</name>
</gene>
<evidence type="ECO:0000256" key="1">
    <source>
        <dbReference type="SAM" id="MobiDB-lite"/>
    </source>
</evidence>
<keyword evidence="3" id="KW-1185">Reference proteome</keyword>
<sequence>MKLLRESFNRSRKGTARWREKGRKERSHQGKSTWEHSDGTGRRAKRAGRGETAGALVSIVKSIQTACLLGTLETCLWPVWSPDRPISERRKKAKSVLDPPPLPRKIWNKGRTSGAGPDDGGCGIVEGAISTDRSAKRF</sequence>
<accession>A0ABN7ABI4</accession>
<dbReference type="Proteomes" id="UP001307889">
    <property type="component" value="Chromosome 1"/>
</dbReference>
<proteinExistence type="predicted"/>
<organism evidence="2 3">
    <name type="scientific">Nesidiocoris tenuis</name>
    <dbReference type="NCBI Taxonomy" id="355587"/>
    <lineage>
        <taxon>Eukaryota</taxon>
        <taxon>Metazoa</taxon>
        <taxon>Ecdysozoa</taxon>
        <taxon>Arthropoda</taxon>
        <taxon>Hexapoda</taxon>
        <taxon>Insecta</taxon>
        <taxon>Pterygota</taxon>
        <taxon>Neoptera</taxon>
        <taxon>Paraneoptera</taxon>
        <taxon>Hemiptera</taxon>
        <taxon>Heteroptera</taxon>
        <taxon>Panheteroptera</taxon>
        <taxon>Cimicomorpha</taxon>
        <taxon>Miridae</taxon>
        <taxon>Dicyphina</taxon>
        <taxon>Nesidiocoris</taxon>
    </lineage>
</organism>